<keyword evidence="1" id="KW-0812">Transmembrane</keyword>
<name>X1HIP5_9ZZZZ</name>
<evidence type="ECO:0000256" key="1">
    <source>
        <dbReference type="SAM" id="Phobius"/>
    </source>
</evidence>
<dbReference type="EMBL" id="BARU01011474">
    <property type="protein sequence ID" value="GAH45183.1"/>
    <property type="molecule type" value="Genomic_DNA"/>
</dbReference>
<feature type="transmembrane region" description="Helical" evidence="1">
    <location>
        <begin position="189"/>
        <end position="208"/>
    </location>
</feature>
<proteinExistence type="predicted"/>
<accession>X1HIP5</accession>
<gene>
    <name evidence="2" type="ORF">S03H2_21530</name>
</gene>
<keyword evidence="1" id="KW-1133">Transmembrane helix</keyword>
<reference evidence="2" key="1">
    <citation type="journal article" date="2014" name="Front. Microbiol.">
        <title>High frequency of phylogenetically diverse reductive dehalogenase-homologous genes in deep subseafloor sedimentary metagenomes.</title>
        <authorList>
            <person name="Kawai M."/>
            <person name="Futagami T."/>
            <person name="Toyoda A."/>
            <person name="Takaki Y."/>
            <person name="Nishi S."/>
            <person name="Hori S."/>
            <person name="Arai W."/>
            <person name="Tsubouchi T."/>
            <person name="Morono Y."/>
            <person name="Uchiyama I."/>
            <person name="Ito T."/>
            <person name="Fujiyama A."/>
            <person name="Inagaki F."/>
            <person name="Takami H."/>
        </authorList>
    </citation>
    <scope>NUCLEOTIDE SEQUENCE</scope>
    <source>
        <strain evidence="2">Expedition CK06-06</strain>
    </source>
</reference>
<feature type="non-terminal residue" evidence="2">
    <location>
        <position position="1"/>
    </location>
</feature>
<keyword evidence="1" id="KW-0472">Membrane</keyword>
<sequence length="218" mass="25223">VIIANNSNILIHTVGFGDRYNLPLLEAIASNTYFNISNGEFFNASESNALVMFFAGLEGWQKQQIYSDSVVENETVEICRYYIDERYPYIRIWLFWDDLEECDLEIIVKDHNGDNITSINNGGQYPPSYSVYNCTGIDYIDVFIYGKIINNSLEITWVCSLESISNYNSPISEGKEKPLFYNKLFFNEFFIIIYISIIFLAICIVSLLEEIYTSKKLK</sequence>
<organism evidence="2">
    <name type="scientific">marine sediment metagenome</name>
    <dbReference type="NCBI Taxonomy" id="412755"/>
    <lineage>
        <taxon>unclassified sequences</taxon>
        <taxon>metagenomes</taxon>
        <taxon>ecological metagenomes</taxon>
    </lineage>
</organism>
<dbReference type="AlphaFoldDB" id="X1HIP5"/>
<protein>
    <submittedName>
        <fullName evidence="2">Uncharacterized protein</fullName>
    </submittedName>
</protein>
<comment type="caution">
    <text evidence="2">The sequence shown here is derived from an EMBL/GenBank/DDBJ whole genome shotgun (WGS) entry which is preliminary data.</text>
</comment>
<evidence type="ECO:0000313" key="2">
    <source>
        <dbReference type="EMBL" id="GAH45183.1"/>
    </source>
</evidence>